<evidence type="ECO:0000313" key="1">
    <source>
        <dbReference type="EMBL" id="GAA2123995.1"/>
    </source>
</evidence>
<proteinExistence type="predicted"/>
<evidence type="ECO:0000313" key="2">
    <source>
        <dbReference type="Proteomes" id="UP001500166"/>
    </source>
</evidence>
<dbReference type="EMBL" id="BAAAQA010000039">
    <property type="protein sequence ID" value="GAA2123995.1"/>
    <property type="molecule type" value="Genomic_DNA"/>
</dbReference>
<evidence type="ECO:0008006" key="3">
    <source>
        <dbReference type="Google" id="ProtNLM"/>
    </source>
</evidence>
<reference evidence="1 2" key="1">
    <citation type="journal article" date="2019" name="Int. J. Syst. Evol. Microbiol.">
        <title>The Global Catalogue of Microorganisms (GCM) 10K type strain sequencing project: providing services to taxonomists for standard genome sequencing and annotation.</title>
        <authorList>
            <consortium name="The Broad Institute Genomics Platform"/>
            <consortium name="The Broad Institute Genome Sequencing Center for Infectious Disease"/>
            <person name="Wu L."/>
            <person name="Ma J."/>
        </authorList>
    </citation>
    <scope>NUCLEOTIDE SEQUENCE [LARGE SCALE GENOMIC DNA]</scope>
    <source>
        <strain evidence="1 2">JCM 15914</strain>
    </source>
</reference>
<protein>
    <recommendedName>
        <fullName evidence="3">Tetratricopeptide repeat protein</fullName>
    </recommendedName>
</protein>
<name>A0ABN2YAF4_9MICC</name>
<keyword evidence="2" id="KW-1185">Reference proteome</keyword>
<organism evidence="1 2">
    <name type="scientific">Kocuria atrinae</name>
    <dbReference type="NCBI Taxonomy" id="592377"/>
    <lineage>
        <taxon>Bacteria</taxon>
        <taxon>Bacillati</taxon>
        <taxon>Actinomycetota</taxon>
        <taxon>Actinomycetes</taxon>
        <taxon>Micrococcales</taxon>
        <taxon>Micrococcaceae</taxon>
        <taxon>Kocuria</taxon>
    </lineage>
</organism>
<gene>
    <name evidence="1" type="ORF">GCM10009824_28110</name>
</gene>
<dbReference type="RefSeq" id="WP_129701230.1">
    <property type="nucleotide sequence ID" value="NZ_BAAAQA010000039.1"/>
</dbReference>
<sequence>MSEWGAVLDAVQLTLSGDKELGEQTLRRCWSQTMPSDHAQRCVIAHYLADLQSDVATEVEWDERALAEFDDVSDTDLAPIGVPNAKGFAPSLHLNVGDGYLRMGRLDDARKHLEEGESALLDVERDGYLQFIGQGLQRLRQRLEEHA</sequence>
<comment type="caution">
    <text evidence="1">The sequence shown here is derived from an EMBL/GenBank/DDBJ whole genome shotgun (WGS) entry which is preliminary data.</text>
</comment>
<dbReference type="Proteomes" id="UP001500166">
    <property type="component" value="Unassembled WGS sequence"/>
</dbReference>
<accession>A0ABN2YAF4</accession>